<sequence>MKFPVNEDGKSDLEKLLAACEPASFGYKGKDVLDESYRKATKLDESAFSVSLCPYKLGIIDTIAQMLLPNAGGGIRTKGVKAELYKLNVYAAPSGFFKSHVDTPRSKTQFGSLVVSLPCYHEGGQLHVRHAGHFTKFDWGTASQVNTKPSVHWAAFYSDCEHEVREVTKGHRVTLTYNLYYALGSGDLAGNSPEMDATSLPLYRKIKFTLSVLTFMPEGGYLGVHCNHAYAHSTDEGVMSLPSVLKGSDMAVYSVFRALGLKIYMRAALEYDREQFYDSDEPDLLRELEGGVTVTDCGDDENEDYLSVLEEWNGYWTDVHWLNDPIDANLNTGMVHLTYGNQSGVGWIYTSAALIVEVPAASERYEAMSALE</sequence>
<reference evidence="3 4" key="1">
    <citation type="journal article" date="2018" name="Sci. Rep.">
        <title>Comparative genomics provides insights into the lifestyle and reveals functional heterogeneity of dark septate endophytic fungi.</title>
        <authorList>
            <person name="Knapp D.G."/>
            <person name="Nemeth J.B."/>
            <person name="Barry K."/>
            <person name="Hainaut M."/>
            <person name="Henrissat B."/>
            <person name="Johnson J."/>
            <person name="Kuo A."/>
            <person name="Lim J.H.P."/>
            <person name="Lipzen A."/>
            <person name="Nolan M."/>
            <person name="Ohm R.A."/>
            <person name="Tamas L."/>
            <person name="Grigoriev I.V."/>
            <person name="Spatafora J.W."/>
            <person name="Nagy L.G."/>
            <person name="Kovacs G.M."/>
        </authorList>
    </citation>
    <scope>NUCLEOTIDE SEQUENCE [LARGE SCALE GENOMIC DNA]</scope>
    <source>
        <strain evidence="3 4">DSE2036</strain>
    </source>
</reference>
<evidence type="ECO:0000259" key="2">
    <source>
        <dbReference type="PROSITE" id="PS51471"/>
    </source>
</evidence>
<gene>
    <name evidence="3" type="ORF">DM02DRAFT_628995</name>
</gene>
<dbReference type="Pfam" id="PF13640">
    <property type="entry name" value="2OG-FeII_Oxy_3"/>
    <property type="match status" value="1"/>
</dbReference>
<comment type="similarity">
    <text evidence="1">Belongs to the iron/ascorbate-dependent oxidoreductase family.</text>
</comment>
<proteinExistence type="inferred from homology"/>
<dbReference type="PROSITE" id="PS51471">
    <property type="entry name" value="FE2OG_OXY"/>
    <property type="match status" value="1"/>
</dbReference>
<dbReference type="PANTHER" id="PTHR33099">
    <property type="entry name" value="FE2OG DIOXYGENASE DOMAIN-CONTAINING PROTEIN"/>
    <property type="match status" value="1"/>
</dbReference>
<dbReference type="Proteomes" id="UP000244855">
    <property type="component" value="Unassembled WGS sequence"/>
</dbReference>
<dbReference type="GO" id="GO:0046872">
    <property type="term" value="F:metal ion binding"/>
    <property type="evidence" value="ECO:0007669"/>
    <property type="project" value="UniProtKB-KW"/>
</dbReference>
<dbReference type="AlphaFoldDB" id="A0A2V1DPI7"/>
<name>A0A2V1DPI7_9PLEO</name>
<dbReference type="PANTHER" id="PTHR33099:SF7">
    <property type="entry name" value="MYND-TYPE DOMAIN-CONTAINING PROTEIN"/>
    <property type="match status" value="1"/>
</dbReference>
<dbReference type="InterPro" id="IPR044862">
    <property type="entry name" value="Pro_4_hyd_alph_FE2OG_OXY"/>
</dbReference>
<dbReference type="OrthoDB" id="27483at2759"/>
<evidence type="ECO:0000313" key="4">
    <source>
        <dbReference type="Proteomes" id="UP000244855"/>
    </source>
</evidence>
<keyword evidence="1" id="KW-0560">Oxidoreductase</keyword>
<keyword evidence="1" id="KW-0408">Iron</keyword>
<dbReference type="InterPro" id="IPR005123">
    <property type="entry name" value="Oxoglu/Fe-dep_dioxygenase_dom"/>
</dbReference>
<dbReference type="GO" id="GO:0016491">
    <property type="term" value="F:oxidoreductase activity"/>
    <property type="evidence" value="ECO:0007669"/>
    <property type="project" value="UniProtKB-KW"/>
</dbReference>
<evidence type="ECO:0000313" key="3">
    <source>
        <dbReference type="EMBL" id="PVH99885.1"/>
    </source>
</evidence>
<keyword evidence="1" id="KW-0479">Metal-binding</keyword>
<dbReference type="Gene3D" id="2.60.120.620">
    <property type="entry name" value="q2cbj1_9rhob like domain"/>
    <property type="match status" value="1"/>
</dbReference>
<dbReference type="EMBL" id="KZ805383">
    <property type="protein sequence ID" value="PVH99885.1"/>
    <property type="molecule type" value="Genomic_DNA"/>
</dbReference>
<feature type="domain" description="Fe2OG dioxygenase" evidence="2">
    <location>
        <begin position="81"/>
        <end position="181"/>
    </location>
</feature>
<dbReference type="STRING" id="97972.A0A2V1DPI7"/>
<accession>A0A2V1DPI7</accession>
<organism evidence="3 4">
    <name type="scientific">Periconia macrospinosa</name>
    <dbReference type="NCBI Taxonomy" id="97972"/>
    <lineage>
        <taxon>Eukaryota</taxon>
        <taxon>Fungi</taxon>
        <taxon>Dikarya</taxon>
        <taxon>Ascomycota</taxon>
        <taxon>Pezizomycotina</taxon>
        <taxon>Dothideomycetes</taxon>
        <taxon>Pleosporomycetidae</taxon>
        <taxon>Pleosporales</taxon>
        <taxon>Massarineae</taxon>
        <taxon>Periconiaceae</taxon>
        <taxon>Periconia</taxon>
    </lineage>
</organism>
<protein>
    <recommendedName>
        <fullName evidence="2">Fe2OG dioxygenase domain-containing protein</fullName>
    </recommendedName>
</protein>
<keyword evidence="4" id="KW-1185">Reference proteome</keyword>
<evidence type="ECO:0000256" key="1">
    <source>
        <dbReference type="RuleBase" id="RU003682"/>
    </source>
</evidence>